<keyword evidence="10" id="KW-1185">Reference proteome</keyword>
<dbReference type="PANTHER" id="PTHR43795:SF32">
    <property type="entry name" value="AMINOTRANSFERASE GLII-RELATED"/>
    <property type="match status" value="1"/>
</dbReference>
<evidence type="ECO:0000256" key="5">
    <source>
        <dbReference type="ARBA" id="ARBA00022898"/>
    </source>
</evidence>
<evidence type="ECO:0000256" key="4">
    <source>
        <dbReference type="ARBA" id="ARBA00022679"/>
    </source>
</evidence>
<proteinExistence type="inferred from homology"/>
<dbReference type="EMBL" id="PDLM01000008">
    <property type="protein sequence ID" value="RDW70934.1"/>
    <property type="molecule type" value="Genomic_DNA"/>
</dbReference>
<dbReference type="GO" id="GO:0006520">
    <property type="term" value="P:amino acid metabolic process"/>
    <property type="evidence" value="ECO:0007669"/>
    <property type="project" value="TreeGrafter"/>
</dbReference>
<dbReference type="PRINTS" id="PR00753">
    <property type="entry name" value="ACCSYNTHASE"/>
</dbReference>
<gene>
    <name evidence="9" type="ORF">BP6252_07497</name>
</gene>
<dbReference type="InterPro" id="IPR004839">
    <property type="entry name" value="Aminotransferase_I/II_large"/>
</dbReference>
<dbReference type="AlphaFoldDB" id="A0A3D8RAN9"/>
<comment type="cofactor">
    <cofactor evidence="1">
        <name>pyridoxal 5'-phosphate</name>
        <dbReference type="ChEBI" id="CHEBI:597326"/>
    </cofactor>
</comment>
<dbReference type="SUPFAM" id="SSF53383">
    <property type="entry name" value="PLP-dependent transferases"/>
    <property type="match status" value="1"/>
</dbReference>
<accession>A0A3D8RAN9</accession>
<dbReference type="InterPro" id="IPR050478">
    <property type="entry name" value="Ethylene_sulfur-biosynth"/>
</dbReference>
<dbReference type="STRING" id="1849047.A0A3D8RAN9"/>
<evidence type="ECO:0000313" key="9">
    <source>
        <dbReference type="EMBL" id="RDW70934.1"/>
    </source>
</evidence>
<comment type="similarity">
    <text evidence="2">Belongs to the class-I pyridoxal-phosphate-dependent aminotransferase family.</text>
</comment>
<feature type="region of interest" description="Disordered" evidence="6">
    <location>
        <begin position="29"/>
        <end position="51"/>
    </location>
</feature>
<reference evidence="9 10" key="1">
    <citation type="journal article" date="2018" name="IMA Fungus">
        <title>IMA Genome-F 9: Draft genome sequence of Annulohypoxylon stygium, Aspergillus mulundensis, Berkeleyomyces basicola (syn. Thielaviopsis basicola), Ceratocystis smalleyi, two Cercospora beticola strains, Coleophoma cylindrospora, Fusarium fracticaudum, Phialophora cf. hyalina, and Morchella septimelata.</title>
        <authorList>
            <person name="Wingfield B.D."/>
            <person name="Bills G.F."/>
            <person name="Dong Y."/>
            <person name="Huang W."/>
            <person name="Nel W.J."/>
            <person name="Swalarsk-Parry B.S."/>
            <person name="Vaghefi N."/>
            <person name="Wilken P.M."/>
            <person name="An Z."/>
            <person name="de Beer Z.W."/>
            <person name="De Vos L."/>
            <person name="Chen L."/>
            <person name="Duong T.A."/>
            <person name="Gao Y."/>
            <person name="Hammerbacher A."/>
            <person name="Kikkert J.R."/>
            <person name="Li Y."/>
            <person name="Li H."/>
            <person name="Li K."/>
            <person name="Li Q."/>
            <person name="Liu X."/>
            <person name="Ma X."/>
            <person name="Naidoo K."/>
            <person name="Pethybridge S.J."/>
            <person name="Sun J."/>
            <person name="Steenkamp E.T."/>
            <person name="van der Nest M.A."/>
            <person name="van Wyk S."/>
            <person name="Wingfield M.J."/>
            <person name="Xiong C."/>
            <person name="Yue Q."/>
            <person name="Zhang X."/>
        </authorList>
    </citation>
    <scope>NUCLEOTIDE SEQUENCE [LARGE SCALE GENOMIC DNA]</scope>
    <source>
        <strain evidence="9 10">BP6252</strain>
    </source>
</reference>
<feature type="domain" description="Aminotransferase class I/classII large" evidence="8">
    <location>
        <begin position="135"/>
        <end position="467"/>
    </location>
</feature>
<dbReference type="Pfam" id="PF00155">
    <property type="entry name" value="Aminotran_1_2"/>
    <property type="match status" value="1"/>
</dbReference>
<keyword evidence="5" id="KW-0663">Pyridoxal phosphate</keyword>
<comment type="caution">
    <text evidence="9">The sequence shown here is derived from an EMBL/GenBank/DDBJ whole genome shotgun (WGS) entry which is preliminary data.</text>
</comment>
<feature type="signal peptide" evidence="7">
    <location>
        <begin position="1"/>
        <end position="26"/>
    </location>
</feature>
<evidence type="ECO:0000259" key="8">
    <source>
        <dbReference type="Pfam" id="PF00155"/>
    </source>
</evidence>
<evidence type="ECO:0000256" key="3">
    <source>
        <dbReference type="ARBA" id="ARBA00022576"/>
    </source>
</evidence>
<keyword evidence="4" id="KW-0808">Transferase</keyword>
<dbReference type="OrthoDB" id="7042322at2759"/>
<feature type="compositionally biased region" description="Basic and acidic residues" evidence="6">
    <location>
        <begin position="33"/>
        <end position="44"/>
    </location>
</feature>
<dbReference type="GO" id="GO:0008483">
    <property type="term" value="F:transaminase activity"/>
    <property type="evidence" value="ECO:0007669"/>
    <property type="project" value="UniProtKB-KW"/>
</dbReference>
<dbReference type="InterPro" id="IPR015421">
    <property type="entry name" value="PyrdxlP-dep_Trfase_major"/>
</dbReference>
<dbReference type="InterPro" id="IPR015424">
    <property type="entry name" value="PyrdxlP-dep_Trfase"/>
</dbReference>
<sequence>MLPTLGFLAIVVLALISLSSRIATRAKKRFQGLRRDTESSKKESNASPGDLARVVTPAAPAAADISSRSKKNISWFLEKHGRQISRIKATNPRIDLMTAENWLMRGVLVELYKNHLQNNVSSKSLSYADGLGGDPDLLLEASRFFNHFFKSRIPVRPEHIVVGAGCSAILENLLHDICEPGDGIMIEVPFWGGFETSFVLRAAVVAVHVVQVSLTSPSDVFIAAYEEALMSSKRKIKAVILCNPQNPRCEVYPREHIEALLCFCEKHNLHFISDEIYGMSEINLGRTDFLALPFLSVLEIDLQMLDVNPARVHMIYSISKDLGSSGLRLGFIVTQQSDLRLSLAIANHSKVSTLTSTTMTAVLSNQDILEGIFRNNKLRLSTWAKIVVGFLDFHSLEYTRPVAGVYIWARLKGPECTWNEESELNDRLEHAGVSLGAGKSYCARQPGWFRVTFAVPRPVLYEALRRIENALGAKKQWKPEDTKLVLSKESI</sequence>
<evidence type="ECO:0000256" key="1">
    <source>
        <dbReference type="ARBA" id="ARBA00001933"/>
    </source>
</evidence>
<dbReference type="Proteomes" id="UP000256645">
    <property type="component" value="Unassembled WGS sequence"/>
</dbReference>
<evidence type="ECO:0000256" key="2">
    <source>
        <dbReference type="ARBA" id="ARBA00007441"/>
    </source>
</evidence>
<dbReference type="CDD" id="cd00609">
    <property type="entry name" value="AAT_like"/>
    <property type="match status" value="1"/>
</dbReference>
<dbReference type="InterPro" id="IPR015422">
    <property type="entry name" value="PyrdxlP-dep_Trfase_small"/>
</dbReference>
<organism evidence="9 10">
    <name type="scientific">Coleophoma cylindrospora</name>
    <dbReference type="NCBI Taxonomy" id="1849047"/>
    <lineage>
        <taxon>Eukaryota</taxon>
        <taxon>Fungi</taxon>
        <taxon>Dikarya</taxon>
        <taxon>Ascomycota</taxon>
        <taxon>Pezizomycotina</taxon>
        <taxon>Leotiomycetes</taxon>
        <taxon>Helotiales</taxon>
        <taxon>Dermateaceae</taxon>
        <taxon>Coleophoma</taxon>
    </lineage>
</organism>
<protein>
    <recommendedName>
        <fullName evidence="8">Aminotransferase class I/classII large domain-containing protein</fullName>
    </recommendedName>
</protein>
<feature type="chain" id="PRO_5017626902" description="Aminotransferase class I/classII large domain-containing protein" evidence="7">
    <location>
        <begin position="27"/>
        <end position="491"/>
    </location>
</feature>
<evidence type="ECO:0000256" key="7">
    <source>
        <dbReference type="SAM" id="SignalP"/>
    </source>
</evidence>
<dbReference type="GO" id="GO:0030170">
    <property type="term" value="F:pyridoxal phosphate binding"/>
    <property type="evidence" value="ECO:0007669"/>
    <property type="project" value="InterPro"/>
</dbReference>
<dbReference type="Gene3D" id="3.90.1150.10">
    <property type="entry name" value="Aspartate Aminotransferase, domain 1"/>
    <property type="match status" value="1"/>
</dbReference>
<dbReference type="PANTHER" id="PTHR43795">
    <property type="entry name" value="BIFUNCTIONAL ASPARTATE AMINOTRANSFERASE AND GLUTAMATE/ASPARTATE-PREPHENATE AMINOTRANSFERASE-RELATED"/>
    <property type="match status" value="1"/>
</dbReference>
<keyword evidence="7" id="KW-0732">Signal</keyword>
<name>A0A3D8RAN9_9HELO</name>
<dbReference type="Gene3D" id="3.40.640.10">
    <property type="entry name" value="Type I PLP-dependent aspartate aminotransferase-like (Major domain)"/>
    <property type="match status" value="1"/>
</dbReference>
<evidence type="ECO:0000256" key="6">
    <source>
        <dbReference type="SAM" id="MobiDB-lite"/>
    </source>
</evidence>
<keyword evidence="3" id="KW-0032">Aminotransferase</keyword>
<evidence type="ECO:0000313" key="10">
    <source>
        <dbReference type="Proteomes" id="UP000256645"/>
    </source>
</evidence>